<dbReference type="Pfam" id="PF03631">
    <property type="entry name" value="Virul_fac_BrkB"/>
    <property type="match status" value="1"/>
</dbReference>
<name>A0A428XYD8_KIBAR</name>
<gene>
    <name evidence="7" type="ORF">DMH04_54100</name>
</gene>
<keyword evidence="3 6" id="KW-0812">Transmembrane</keyword>
<dbReference type="EMBL" id="QHKI01000116">
    <property type="protein sequence ID" value="RSM60381.1"/>
    <property type="molecule type" value="Genomic_DNA"/>
</dbReference>
<feature type="transmembrane region" description="Helical" evidence="6">
    <location>
        <begin position="156"/>
        <end position="177"/>
    </location>
</feature>
<reference evidence="7 8" key="1">
    <citation type="submission" date="2018-05" db="EMBL/GenBank/DDBJ databases">
        <title>Evolution of GPA BGCs.</title>
        <authorList>
            <person name="Waglechner N."/>
            <person name="Wright G.D."/>
        </authorList>
    </citation>
    <scope>NUCLEOTIDE SEQUENCE [LARGE SCALE GENOMIC DNA]</scope>
    <source>
        <strain evidence="7 8">A82846</strain>
    </source>
</reference>
<evidence type="ECO:0000256" key="3">
    <source>
        <dbReference type="ARBA" id="ARBA00022692"/>
    </source>
</evidence>
<comment type="subcellular location">
    <subcellularLocation>
        <location evidence="1">Cell membrane</location>
        <topology evidence="1">Multi-pass membrane protein</topology>
    </subcellularLocation>
</comment>
<evidence type="ECO:0000256" key="1">
    <source>
        <dbReference type="ARBA" id="ARBA00004651"/>
    </source>
</evidence>
<keyword evidence="4 6" id="KW-1133">Transmembrane helix</keyword>
<comment type="caution">
    <text evidence="7">The sequence shown here is derived from an EMBL/GenBank/DDBJ whole genome shotgun (WGS) entry which is preliminary data.</text>
</comment>
<dbReference type="OrthoDB" id="3694936at2"/>
<dbReference type="PANTHER" id="PTHR30213">
    <property type="entry name" value="INNER MEMBRANE PROTEIN YHJD"/>
    <property type="match status" value="1"/>
</dbReference>
<keyword evidence="5 6" id="KW-0472">Membrane</keyword>
<evidence type="ECO:0000256" key="5">
    <source>
        <dbReference type="ARBA" id="ARBA00023136"/>
    </source>
</evidence>
<dbReference type="RefSeq" id="WP_125728650.1">
    <property type="nucleotide sequence ID" value="NZ_QHKI01000116.1"/>
</dbReference>
<sequence>MTRIVGRAGERARKLQDQVLSAAGRHPSLAVAVAVVRRDIEVGGALLAGALAFRLFIWLLPCCLLLASVLGFSETLSQSPKKLSRELGMSPLTANLLGQIGAQAQRSWYVTALVGLGLLVWAGLLLGRTLDGIHERVWQHQFDRGPKPTLARGARYSGLLLLIVVVNIAAPVAVAALGGSPAVVSLPSLACYFVIGTVLLSVDWPLRWRSTWPGAVLIALGNEGLHLVAVVYLPGRLARASQLYGTLGVAAAVLLWLALIARLIVLGQVLNAVLAKRRPAR</sequence>
<evidence type="ECO:0008006" key="9">
    <source>
        <dbReference type="Google" id="ProtNLM"/>
    </source>
</evidence>
<dbReference type="AlphaFoldDB" id="A0A428XYD8"/>
<evidence type="ECO:0000313" key="8">
    <source>
        <dbReference type="Proteomes" id="UP000287547"/>
    </source>
</evidence>
<protein>
    <recommendedName>
        <fullName evidence="9">YihY/virulence factor BrkB family protein</fullName>
    </recommendedName>
</protein>
<proteinExistence type="predicted"/>
<feature type="transmembrane region" description="Helical" evidence="6">
    <location>
        <begin position="214"/>
        <end position="233"/>
    </location>
</feature>
<dbReference type="PANTHER" id="PTHR30213:SF1">
    <property type="entry name" value="INNER MEMBRANE PROTEIN YHJD"/>
    <property type="match status" value="1"/>
</dbReference>
<feature type="transmembrane region" description="Helical" evidence="6">
    <location>
        <begin position="253"/>
        <end position="274"/>
    </location>
</feature>
<dbReference type="Proteomes" id="UP000287547">
    <property type="component" value="Unassembled WGS sequence"/>
</dbReference>
<feature type="transmembrane region" description="Helical" evidence="6">
    <location>
        <begin position="183"/>
        <end position="202"/>
    </location>
</feature>
<feature type="transmembrane region" description="Helical" evidence="6">
    <location>
        <begin position="107"/>
        <end position="126"/>
    </location>
</feature>
<evidence type="ECO:0000256" key="6">
    <source>
        <dbReference type="SAM" id="Phobius"/>
    </source>
</evidence>
<dbReference type="GO" id="GO:0005886">
    <property type="term" value="C:plasma membrane"/>
    <property type="evidence" value="ECO:0007669"/>
    <property type="project" value="UniProtKB-SubCell"/>
</dbReference>
<feature type="transmembrane region" description="Helical" evidence="6">
    <location>
        <begin position="46"/>
        <end position="72"/>
    </location>
</feature>
<evidence type="ECO:0000313" key="7">
    <source>
        <dbReference type="EMBL" id="RSM60381.1"/>
    </source>
</evidence>
<accession>A0A428XYD8</accession>
<evidence type="ECO:0000256" key="4">
    <source>
        <dbReference type="ARBA" id="ARBA00022989"/>
    </source>
</evidence>
<dbReference type="InterPro" id="IPR017039">
    <property type="entry name" value="Virul_fac_BrkB"/>
</dbReference>
<keyword evidence="2" id="KW-1003">Cell membrane</keyword>
<organism evidence="7 8">
    <name type="scientific">Kibdelosporangium aridum</name>
    <dbReference type="NCBI Taxonomy" id="2030"/>
    <lineage>
        <taxon>Bacteria</taxon>
        <taxon>Bacillati</taxon>
        <taxon>Actinomycetota</taxon>
        <taxon>Actinomycetes</taxon>
        <taxon>Pseudonocardiales</taxon>
        <taxon>Pseudonocardiaceae</taxon>
        <taxon>Kibdelosporangium</taxon>
    </lineage>
</organism>
<evidence type="ECO:0000256" key="2">
    <source>
        <dbReference type="ARBA" id="ARBA00022475"/>
    </source>
</evidence>